<dbReference type="GO" id="GO:0006004">
    <property type="term" value="P:fucose metabolic process"/>
    <property type="evidence" value="ECO:0007669"/>
    <property type="project" value="InterPro"/>
</dbReference>
<organism evidence="7 8">
    <name type="scientific">Pontibacter qinzhouensis</name>
    <dbReference type="NCBI Taxonomy" id="2603253"/>
    <lineage>
        <taxon>Bacteria</taxon>
        <taxon>Pseudomonadati</taxon>
        <taxon>Bacteroidota</taxon>
        <taxon>Cytophagia</taxon>
        <taxon>Cytophagales</taxon>
        <taxon>Hymenobacteraceae</taxon>
        <taxon>Pontibacter</taxon>
    </lineage>
</organism>
<sequence length="501" mass="55646">MNQLEELAIAELDVKTQHSPIIKKRKETVPRIGVFGVGYSKYWEQFEGLYEQMLEKQAIFLEKVQKHNAEVVDFGMVDDVISAYELLPKLKAANLDLIFCDMLTYATSSTFGIIIKSIDVPVVLVALQPDKALNYSKASTYQQLYNDDICSLPEFTGVAVRMGKKVPDVIIGTLHDDPAAEAEIGTYCNIARVLHDLKTARIGHIGHPIEAMLDMHSDATMLTAHFGLHIVQCEAHEIVSKYHRVAEQDIKKEEKRILDFFDTPDPVSDPISEKLRATDLEVAARVSVALEEFVKDKKLDGLAYYYEGEAESDTRKVMTNLIVGNSLLTGAGFPMCGESDLKCCIAMMIMERLGIGGSFAEFHPVDFKENFILVGHDGPHNVTIAQGKPVLRSLKKYHGKPGFGAGVEFKIKEGPITMLSITSTYDGKFKFVIAEGTSVEGPIPPTGNTNTRGYFKPDVRTFLKKWVKEGPTHHFALGVGHHAQTIKKIGEYLNIEAVIVE</sequence>
<dbReference type="OrthoDB" id="3194672at2"/>
<dbReference type="RefSeq" id="WP_147923846.1">
    <property type="nucleotide sequence ID" value="NZ_VRTY01000124.1"/>
</dbReference>
<dbReference type="Proteomes" id="UP000321926">
    <property type="component" value="Unassembled WGS sequence"/>
</dbReference>
<reference evidence="7 8" key="1">
    <citation type="submission" date="2019-08" db="EMBL/GenBank/DDBJ databases">
        <authorList>
            <person name="Shi S."/>
        </authorList>
    </citation>
    <scope>NUCLEOTIDE SEQUENCE [LARGE SCALE GENOMIC DNA]</scope>
    <source>
        <strain evidence="7 8">GY10130</strain>
    </source>
</reference>
<feature type="domain" description="L-fucose isomerase C-terminal" evidence="6">
    <location>
        <begin position="402"/>
        <end position="498"/>
    </location>
</feature>
<dbReference type="EMBL" id="VRTY01000124">
    <property type="protein sequence ID" value="TXK26759.1"/>
    <property type="molecule type" value="Genomic_DNA"/>
</dbReference>
<dbReference type="InterPro" id="IPR003762">
    <property type="entry name" value="Lara_isomerase"/>
</dbReference>
<proteinExistence type="predicted"/>
<dbReference type="AlphaFoldDB" id="A0A5C8IZF6"/>
<dbReference type="GO" id="GO:0046872">
    <property type="term" value="F:metal ion binding"/>
    <property type="evidence" value="ECO:0007669"/>
    <property type="project" value="UniProtKB-KW"/>
</dbReference>
<gene>
    <name evidence="7" type="ORF">FVR03_21550</name>
</gene>
<evidence type="ECO:0000256" key="5">
    <source>
        <dbReference type="ARBA" id="ARBA00023277"/>
    </source>
</evidence>
<keyword evidence="5" id="KW-0119">Carbohydrate metabolism</keyword>
<dbReference type="PANTHER" id="PTHR38464">
    <property type="entry name" value="L-ARABINOSE ISOMERASE"/>
    <property type="match status" value="1"/>
</dbReference>
<dbReference type="CDD" id="cd00578">
    <property type="entry name" value="L-fuc_L-ara-isomerases"/>
    <property type="match status" value="1"/>
</dbReference>
<accession>A0A5C8IZF6</accession>
<dbReference type="SUPFAM" id="SSF53743">
    <property type="entry name" value="FucI/AraA N-terminal and middle domains"/>
    <property type="match status" value="1"/>
</dbReference>
<evidence type="ECO:0000256" key="4">
    <source>
        <dbReference type="ARBA" id="ARBA00023235"/>
    </source>
</evidence>
<dbReference type="InterPro" id="IPR004216">
    <property type="entry name" value="Fuc/Ara_isomerase_C"/>
</dbReference>
<dbReference type="InterPro" id="IPR015888">
    <property type="entry name" value="Fuc_isomerase_C"/>
</dbReference>
<evidence type="ECO:0000256" key="3">
    <source>
        <dbReference type="ARBA" id="ARBA00023211"/>
    </source>
</evidence>
<protein>
    <submittedName>
        <fullName evidence="7">Arabinose isomerase</fullName>
    </submittedName>
</protein>
<dbReference type="GO" id="GO:0008733">
    <property type="term" value="F:L-arabinose isomerase activity"/>
    <property type="evidence" value="ECO:0007669"/>
    <property type="project" value="InterPro"/>
</dbReference>
<dbReference type="GO" id="GO:0008736">
    <property type="term" value="F:L-fucose isomerase activity"/>
    <property type="evidence" value="ECO:0007669"/>
    <property type="project" value="InterPro"/>
</dbReference>
<evidence type="ECO:0000256" key="2">
    <source>
        <dbReference type="ARBA" id="ARBA00022935"/>
    </source>
</evidence>
<dbReference type="GO" id="GO:0005829">
    <property type="term" value="C:cytosol"/>
    <property type="evidence" value="ECO:0007669"/>
    <property type="project" value="TreeGrafter"/>
</dbReference>
<dbReference type="Pfam" id="PF02952">
    <property type="entry name" value="Fucose_iso_C"/>
    <property type="match status" value="1"/>
</dbReference>
<keyword evidence="4 7" id="KW-0413">Isomerase</keyword>
<evidence type="ECO:0000259" key="6">
    <source>
        <dbReference type="Pfam" id="PF02952"/>
    </source>
</evidence>
<dbReference type="PANTHER" id="PTHR38464:SF1">
    <property type="entry name" value="L-ARABINOSE ISOMERASE"/>
    <property type="match status" value="1"/>
</dbReference>
<dbReference type="SUPFAM" id="SSF50443">
    <property type="entry name" value="FucI/AraA C-terminal domain-like"/>
    <property type="match status" value="1"/>
</dbReference>
<keyword evidence="2" id="KW-0054">Arabinose catabolism</keyword>
<keyword evidence="8" id="KW-1185">Reference proteome</keyword>
<dbReference type="GO" id="GO:0019569">
    <property type="term" value="P:L-arabinose catabolic process to D-xylulose 5-phosphate"/>
    <property type="evidence" value="ECO:0007669"/>
    <property type="project" value="TreeGrafter"/>
</dbReference>
<keyword evidence="1" id="KW-0479">Metal-binding</keyword>
<comment type="caution">
    <text evidence="7">The sequence shown here is derived from an EMBL/GenBank/DDBJ whole genome shotgun (WGS) entry which is preliminary data.</text>
</comment>
<evidence type="ECO:0000256" key="1">
    <source>
        <dbReference type="ARBA" id="ARBA00022723"/>
    </source>
</evidence>
<name>A0A5C8IZF6_9BACT</name>
<keyword evidence="3" id="KW-0464">Manganese</keyword>
<evidence type="ECO:0000313" key="8">
    <source>
        <dbReference type="Proteomes" id="UP000321926"/>
    </source>
</evidence>
<evidence type="ECO:0000313" key="7">
    <source>
        <dbReference type="EMBL" id="TXK26759.1"/>
    </source>
</evidence>
<dbReference type="InterPro" id="IPR009015">
    <property type="entry name" value="Fucose_isomerase_N/cen_sf"/>
</dbReference>